<dbReference type="Proteomes" id="UP000030762">
    <property type="component" value="Unassembled WGS sequence"/>
</dbReference>
<evidence type="ECO:0000313" key="2">
    <source>
        <dbReference type="EMBL" id="EQC25711.1"/>
    </source>
</evidence>
<evidence type="ECO:0008006" key="4">
    <source>
        <dbReference type="Google" id="ProtNLM"/>
    </source>
</evidence>
<keyword evidence="1" id="KW-0732">Signal</keyword>
<feature type="chain" id="PRO_5004582741" description="F-box domain-containing protein" evidence="1">
    <location>
        <begin position="18"/>
        <end position="509"/>
    </location>
</feature>
<organism evidence="2 3">
    <name type="scientific">Saprolegnia diclina (strain VS20)</name>
    <dbReference type="NCBI Taxonomy" id="1156394"/>
    <lineage>
        <taxon>Eukaryota</taxon>
        <taxon>Sar</taxon>
        <taxon>Stramenopiles</taxon>
        <taxon>Oomycota</taxon>
        <taxon>Saprolegniomycetes</taxon>
        <taxon>Saprolegniales</taxon>
        <taxon>Saprolegniaceae</taxon>
        <taxon>Saprolegnia</taxon>
    </lineage>
</organism>
<reference evidence="2 3" key="1">
    <citation type="submission" date="2012-04" db="EMBL/GenBank/DDBJ databases">
        <title>The Genome Sequence of Saprolegnia declina VS20.</title>
        <authorList>
            <consortium name="The Broad Institute Genome Sequencing Platform"/>
            <person name="Russ C."/>
            <person name="Nusbaum C."/>
            <person name="Tyler B."/>
            <person name="van West P."/>
            <person name="Dieguez-Uribeondo J."/>
            <person name="de Bruijn I."/>
            <person name="Tripathy S."/>
            <person name="Jiang R."/>
            <person name="Young S.K."/>
            <person name="Zeng Q."/>
            <person name="Gargeya S."/>
            <person name="Fitzgerald M."/>
            <person name="Haas B."/>
            <person name="Abouelleil A."/>
            <person name="Alvarado L."/>
            <person name="Arachchi H.M."/>
            <person name="Berlin A."/>
            <person name="Chapman S.B."/>
            <person name="Goldberg J."/>
            <person name="Griggs A."/>
            <person name="Gujja S."/>
            <person name="Hansen M."/>
            <person name="Howarth C."/>
            <person name="Imamovic A."/>
            <person name="Larimer J."/>
            <person name="McCowen C."/>
            <person name="Montmayeur A."/>
            <person name="Murphy C."/>
            <person name="Neiman D."/>
            <person name="Pearson M."/>
            <person name="Priest M."/>
            <person name="Roberts A."/>
            <person name="Saif S."/>
            <person name="Shea T."/>
            <person name="Sisk P."/>
            <person name="Sykes S."/>
            <person name="Wortman J."/>
            <person name="Nusbaum C."/>
            <person name="Birren B."/>
        </authorList>
    </citation>
    <scope>NUCLEOTIDE SEQUENCE [LARGE SCALE GENOMIC DNA]</scope>
    <source>
        <strain evidence="2 3">VS20</strain>
    </source>
</reference>
<keyword evidence="3" id="KW-1185">Reference proteome</keyword>
<dbReference type="InParanoid" id="T0PTZ0"/>
<name>T0PTZ0_SAPDV</name>
<dbReference type="RefSeq" id="XP_008620881.1">
    <property type="nucleotide sequence ID" value="XM_008622659.1"/>
</dbReference>
<proteinExistence type="predicted"/>
<dbReference type="AlphaFoldDB" id="T0PTZ0"/>
<gene>
    <name evidence="2" type="ORF">SDRG_16449</name>
</gene>
<evidence type="ECO:0000256" key="1">
    <source>
        <dbReference type="SAM" id="SignalP"/>
    </source>
</evidence>
<dbReference type="VEuPathDB" id="FungiDB:SDRG_16449"/>
<dbReference type="OrthoDB" id="73600at2759"/>
<dbReference type="EMBL" id="JH767259">
    <property type="protein sequence ID" value="EQC25711.1"/>
    <property type="molecule type" value="Genomic_DNA"/>
</dbReference>
<protein>
    <recommendedName>
        <fullName evidence="4">F-box domain-containing protein</fullName>
    </recommendedName>
</protein>
<dbReference type="GeneID" id="19957176"/>
<evidence type="ECO:0000313" key="3">
    <source>
        <dbReference type="Proteomes" id="UP000030762"/>
    </source>
</evidence>
<feature type="signal peptide" evidence="1">
    <location>
        <begin position="1"/>
        <end position="17"/>
    </location>
</feature>
<dbReference type="SUPFAM" id="SSF52047">
    <property type="entry name" value="RNI-like"/>
    <property type="match status" value="1"/>
</dbReference>
<dbReference type="OMA" id="PRRMAQH"/>
<sequence>MWLAAVVTFVACCCLQALFSSSQRVRPVPVAHGVSGPISPALVTHRKLRVVTTPRRMAQHLAVVLEAPELVLKIAEFVRCPFSLSALLHMVPSTTLSAPFQTYLALQATTPPTHLWPHVHAHVLLAAPGLQARLLQLTSIARASSAADVAKLPATTPIMADAYTTITTAASWSGHRLVACALALTSADSEVDMLRVATWLETAPQLRSLSLRISSVNFARDGCRAFVDALCGSRSLEELALHNDGGDARYTAAFVTALQSLLATPQLVRVRLTSLGFPQRATETALSTALRKCVSLRALELHSMLGFATTFWEEPLPRTLRHLVLHSSSLLRHAAYTDQLIAALAHAQLTHFTLDRKHPMSPEHDTKMAQVLRVLPTLPHLSHVSLTFLSLGPDSAAALTTVLPQIRELEALQLKSIAWGGGRSTLERLLVDVAPRCRRLHRVALRNVSVTCPAMWQRWASLRYLCLRGSDGPGPDGSIRVCCAKGEKGRCIFADDDLQPWDGSVDDTL</sequence>
<accession>T0PTZ0</accession>
<dbReference type="Gene3D" id="3.80.10.10">
    <property type="entry name" value="Ribonuclease Inhibitor"/>
    <property type="match status" value="2"/>
</dbReference>
<dbReference type="InterPro" id="IPR032675">
    <property type="entry name" value="LRR_dom_sf"/>
</dbReference>